<dbReference type="EMBL" id="ABOX02000002">
    <property type="protein sequence ID" value="EEF63046.1"/>
    <property type="molecule type" value="Genomic_DNA"/>
</dbReference>
<evidence type="ECO:0000313" key="5">
    <source>
        <dbReference type="Proteomes" id="UP000003688"/>
    </source>
</evidence>
<dbReference type="SMART" id="SM00060">
    <property type="entry name" value="FN3"/>
    <property type="match status" value="6"/>
</dbReference>
<evidence type="ECO:0000256" key="1">
    <source>
        <dbReference type="ARBA" id="ARBA00022737"/>
    </source>
</evidence>
<dbReference type="PROSITE" id="PS50853">
    <property type="entry name" value="FN3"/>
    <property type="match status" value="3"/>
</dbReference>
<gene>
    <name evidence="4" type="ORF">Cflav_PD5681</name>
</gene>
<dbReference type="SUPFAM" id="SSF49265">
    <property type="entry name" value="Fibronectin type III"/>
    <property type="match status" value="4"/>
</dbReference>
<dbReference type="InterPro" id="IPR003961">
    <property type="entry name" value="FN3_dom"/>
</dbReference>
<dbReference type="InterPro" id="IPR050964">
    <property type="entry name" value="Striated_Muscle_Regulatory"/>
</dbReference>
<protein>
    <submittedName>
        <fullName evidence="4">Fibronectin type III domain protein</fullName>
    </submittedName>
</protein>
<dbReference type="InterPro" id="IPR013783">
    <property type="entry name" value="Ig-like_fold"/>
</dbReference>
<dbReference type="PANTHER" id="PTHR13817:SF73">
    <property type="entry name" value="FIBRONECTIN TYPE-III DOMAIN-CONTAINING PROTEIN"/>
    <property type="match status" value="1"/>
</dbReference>
<feature type="domain" description="Fibronectin type-III" evidence="3">
    <location>
        <begin position="320"/>
        <end position="411"/>
    </location>
</feature>
<name>B9XAL1_PEDPL</name>
<evidence type="ECO:0000256" key="2">
    <source>
        <dbReference type="SAM" id="MobiDB-lite"/>
    </source>
</evidence>
<feature type="region of interest" description="Disordered" evidence="2">
    <location>
        <begin position="307"/>
        <end position="330"/>
    </location>
</feature>
<comment type="caution">
    <text evidence="4">The sequence shown here is derived from an EMBL/GenBank/DDBJ whole genome shotgun (WGS) entry which is preliminary data.</text>
</comment>
<evidence type="ECO:0000259" key="3">
    <source>
        <dbReference type="PROSITE" id="PS50853"/>
    </source>
</evidence>
<accession>B9XAL1</accession>
<evidence type="ECO:0000313" key="4">
    <source>
        <dbReference type="EMBL" id="EEF63046.1"/>
    </source>
</evidence>
<keyword evidence="1" id="KW-0677">Repeat</keyword>
<dbReference type="RefSeq" id="WP_007412859.1">
    <property type="nucleotide sequence ID" value="NZ_ABOX02000002.1"/>
</dbReference>
<feature type="domain" description="Fibronectin type-III" evidence="3">
    <location>
        <begin position="143"/>
        <end position="234"/>
    </location>
</feature>
<dbReference type="Gene3D" id="2.60.40.10">
    <property type="entry name" value="Immunoglobulins"/>
    <property type="match status" value="6"/>
</dbReference>
<dbReference type="CDD" id="cd00063">
    <property type="entry name" value="FN3"/>
    <property type="match status" value="5"/>
</dbReference>
<sequence length="1209" mass="120783">MGGNIDGVYFPSGNATCLWFGFGLGPFSGTQGQLGLGSVTTAGTAPTGATSLTQVGLGNYASTYLVVLKIDFDTSGVNDTVTVYTNSLANAAAPGIAAAGTLTTYDVGTISKIGLNVQGGATITVDEIRVGDTYGDVVGYAPAPSAPTGLAAIPGVNAVSLSWDATSGATGYKVLRGTSPGVYTVTNSVASNTNYDNTTVGGTTYFYVVQATNASGAGANSSEVSATPMIALPGVPAGLTAIGTNGAVSLSWSAGTGAASYNVKRSTTSGTEVLIANTGSTSYSDTAVVNGTQYFYTVSSTNAAGESADSSEASATPNVPPAAPTGLTATAGNSQVSLSWTASTGAASYNIKRSTTSGSGYSTIGTASAPTVAYTDSTAAKFNQYYYVVSALNAYGESSDSSPEATTTPTGTYGPSAYESFNYAIGTLANGTPSTATGFTGNWNVSGSPSIVAGLTYAGLPTSANAYQHAAAGAQTVVNFASPLSSGTKFISFLFKGSGNSGGDTVGVYFKGNNANSLFAGFRVPDTGVTTGFGLGTVNSTTLAGASALGSVVNINNTAVHLIVLKIDFNTSGVNDTVSLWIDPPAGVIIPGVAANVVNSTFDVGTISAAGINITGGYNPKLDEIRVGDVYGDVVGYIPTPDAPTGLAAMAGVNAVSLSWNAGSGATGYNVLRGTSTGVYTVTNSVASNTNYDNTAAGGVTYFYVVQAVNSSGASANSSEVSATPTIALPGTPTGLAAVGTNSAVNLSWSVASGAISYNVKRSTTSGAEVTIGNVVGASYSDTAVVNGTQYFYTVSSTNTAGESTDSSEVSATPNVPPAAPTGLTATAGNNQVSLSWTASAGAASYNIKRSTTSGTEVTVASAGSNNYIDTSAIKFTQYFYTVSAVNAYGESSDSSPEATATPTGTYGPSAYESFDYAIGTLTNGTLSTASGFTGNWSVSGSPSIVTGLTYAGLPTSANAYQHAAAGAQTVVNFASPLSSGTKYISFLMNGPGGDPGANACGVFFKGNNANSLFIGFEVPFSPTLTGFGLGTVNSTALGGAGVLGSTTAIDNTIVHLIVLKIDFNTSGVNDTVSLWIDPPAGVISPGVAANVVNSTFDVGTISALGVNINGAFPIGLDEVRIGDVYADVVGYGLTPPVSPIITSSVSGNQLTLSWPSSNLGWYLQSQTNNLSAGINTNWVDVAGSQTGTNSVITIDPAMPTMFFRLRSP</sequence>
<organism evidence="4 5">
    <name type="scientific">Pedosphaera parvula (strain Ellin514)</name>
    <dbReference type="NCBI Taxonomy" id="320771"/>
    <lineage>
        <taxon>Bacteria</taxon>
        <taxon>Pseudomonadati</taxon>
        <taxon>Verrucomicrobiota</taxon>
        <taxon>Pedosphaerae</taxon>
        <taxon>Pedosphaerales</taxon>
        <taxon>Pedosphaeraceae</taxon>
        <taxon>Pedosphaera</taxon>
    </lineage>
</organism>
<dbReference type="Proteomes" id="UP000003688">
    <property type="component" value="Unassembled WGS sequence"/>
</dbReference>
<dbReference type="AlphaFoldDB" id="B9XAL1"/>
<proteinExistence type="predicted"/>
<dbReference type="STRING" id="320771.Cflav_PD5681"/>
<dbReference type="OrthoDB" id="174463at2"/>
<reference evidence="4 5" key="1">
    <citation type="journal article" date="2011" name="J. Bacteriol.">
        <title>Genome sequence of 'Pedosphaera parvula' Ellin514, an aerobic Verrucomicrobial isolate from pasture soil.</title>
        <authorList>
            <person name="Kant R."/>
            <person name="van Passel M.W."/>
            <person name="Sangwan P."/>
            <person name="Palva A."/>
            <person name="Lucas S."/>
            <person name="Copeland A."/>
            <person name="Lapidus A."/>
            <person name="Glavina Del Rio T."/>
            <person name="Dalin E."/>
            <person name="Tice H."/>
            <person name="Bruce D."/>
            <person name="Goodwin L."/>
            <person name="Pitluck S."/>
            <person name="Chertkov O."/>
            <person name="Larimer F.W."/>
            <person name="Land M.L."/>
            <person name="Hauser L."/>
            <person name="Brettin T.S."/>
            <person name="Detter J.C."/>
            <person name="Han S."/>
            <person name="de Vos W.M."/>
            <person name="Janssen P.H."/>
            <person name="Smidt H."/>
        </authorList>
    </citation>
    <scope>NUCLEOTIDE SEQUENCE [LARGE SCALE GENOMIC DNA]</scope>
    <source>
        <strain evidence="4 5">Ellin514</strain>
    </source>
</reference>
<feature type="domain" description="Fibronectin type-III" evidence="3">
    <location>
        <begin position="817"/>
        <end position="905"/>
    </location>
</feature>
<dbReference type="PANTHER" id="PTHR13817">
    <property type="entry name" value="TITIN"/>
    <property type="match status" value="1"/>
</dbReference>
<dbReference type="InterPro" id="IPR036116">
    <property type="entry name" value="FN3_sf"/>
</dbReference>
<keyword evidence="5" id="KW-1185">Reference proteome</keyword>